<dbReference type="GO" id="GO:0005634">
    <property type="term" value="C:nucleus"/>
    <property type="evidence" value="ECO:0007669"/>
    <property type="project" value="UniProtKB-SubCell"/>
</dbReference>
<comment type="similarity">
    <text evidence="9">Belongs to the DEAD box helicase family. DDX46/PRP5 subfamily.</text>
</comment>
<feature type="domain" description="Helicase C-terminal" evidence="14">
    <location>
        <begin position="531"/>
        <end position="678"/>
    </location>
</feature>
<dbReference type="AlphaFoldDB" id="A0A1E4RFJ3"/>
<keyword evidence="4 16" id="KW-0378">Hydrolase</keyword>
<evidence type="ECO:0000259" key="13">
    <source>
        <dbReference type="PROSITE" id="PS51192"/>
    </source>
</evidence>
<dbReference type="FunFam" id="3.40.50.300:FF:000079">
    <property type="entry name" value="probable ATP-dependent RNA helicase DDX17"/>
    <property type="match status" value="1"/>
</dbReference>
<feature type="compositionally biased region" description="Low complexity" evidence="12">
    <location>
        <begin position="70"/>
        <end position="79"/>
    </location>
</feature>
<keyword evidence="6" id="KW-0067">ATP-binding</keyword>
<evidence type="ECO:0000256" key="3">
    <source>
        <dbReference type="ARBA" id="ARBA00022741"/>
    </source>
</evidence>
<comment type="subcellular location">
    <subcellularLocation>
        <location evidence="1">Nucleus</location>
    </subcellularLocation>
</comment>
<dbReference type="GO" id="GO:0008380">
    <property type="term" value="P:RNA splicing"/>
    <property type="evidence" value="ECO:0007669"/>
    <property type="project" value="UniProtKB-KW"/>
</dbReference>
<dbReference type="GO" id="GO:0016787">
    <property type="term" value="F:hydrolase activity"/>
    <property type="evidence" value="ECO:0007669"/>
    <property type="project" value="UniProtKB-KW"/>
</dbReference>
<evidence type="ECO:0000256" key="7">
    <source>
        <dbReference type="ARBA" id="ARBA00023187"/>
    </source>
</evidence>
<dbReference type="InterPro" id="IPR000629">
    <property type="entry name" value="RNA-helicase_DEAD-box_CS"/>
</dbReference>
<dbReference type="InterPro" id="IPR056149">
    <property type="entry name" value="PRP5/DDX46/KHDC4_KH"/>
</dbReference>
<dbReference type="InterPro" id="IPR014014">
    <property type="entry name" value="RNA_helicase_DEAD_Q_motif"/>
</dbReference>
<dbReference type="Pfam" id="PF23469">
    <property type="entry name" value="KH_12"/>
    <property type="match status" value="1"/>
</dbReference>
<dbReference type="PROSITE" id="PS51192">
    <property type="entry name" value="HELICASE_ATP_BIND_1"/>
    <property type="match status" value="1"/>
</dbReference>
<evidence type="ECO:0000256" key="6">
    <source>
        <dbReference type="ARBA" id="ARBA00022840"/>
    </source>
</evidence>
<dbReference type="RefSeq" id="XP_020075080.1">
    <property type="nucleotide sequence ID" value="XM_020218908.1"/>
</dbReference>
<gene>
    <name evidence="16" type="ORF">HYPBUDRAFT_112532</name>
</gene>
<sequence length="856" mass="96700">MSSLNNGGDSSSNQLTKEEKLKKRQERLAAWKSKNGEGSNDQISREDNLKKRQAQLEAWKQRKQREEVGSSSPSPAAPSADDKQLSRQQKIEEWKRKRLQNKTEAVAKLNQSKISIKAPKIVKPKSNGLLKKRSAFENEEDDEQNSKPVFKKPTLGNDRTNSQSDEGEDELDLFLQNLDHSLDDQGKGLQQVEDVHEEEEEAEDEDQDEEQKKLFQLTEKISNKEKELEVIDHSSIQYDSFRKNFYKPPIEIEKLLREDIADSRSDLQDIKVRGVDCPRPILKWAHLGLPQPIMEVIEDKLKYPKPSAIQAQALPAIMSGRDVIGIAKTGSGKTITFVLPMLRHIKDQKALKRGEGPIGLIMSPTRELAIQINKELNHFTKSLGLTSCCCYGGANIENQISELKKGAEIIVGTPGRIIDLLAANGGRVTNLKRVTYTVLDEADRMFDMGFEPQVSKIFSQIRPDKQTLLFSATFPRQMELLAKKILNNPIEISVGGISVVASEISQQIELFEVNKHENNLDELLEISKFNKLIQIVKDYHQTKILIFVEKQNSADELLVKLLGYNYACLAIHGGKEQIDRKYAIKEFSSMNSGVNILIATSIAARGLDVKGLDLVINYDAPNHMEDYVHRVGRTGRAGKKGTAITFVTSKQERSITDLVKAMKFLQQDQIEPRLIEISNAFLKKVKSGKEKYYFGFGGRGLDNLQEIRESNRDLERKVFNEDDSNEPSTTKSFQLPDFQIIQGRANETAGPERCKYHSRIQINDLPQKTRWLVSKSDNLNKIIELTSTSITNKGQYYAPNTKIPIKSDPPKLYLLVEGLTEKSVRDANNMIRQSMIEGLEAVARDQNIAPTGKYTV</sequence>
<dbReference type="Proteomes" id="UP000095085">
    <property type="component" value="Unassembled WGS sequence"/>
</dbReference>
<feature type="short sequence motif" description="Q motif" evidence="11">
    <location>
        <begin position="282"/>
        <end position="311"/>
    </location>
</feature>
<dbReference type="PROSITE" id="PS51194">
    <property type="entry name" value="HELICASE_CTER"/>
    <property type="match status" value="1"/>
</dbReference>
<evidence type="ECO:0000313" key="17">
    <source>
        <dbReference type="Proteomes" id="UP000095085"/>
    </source>
</evidence>
<dbReference type="EMBL" id="KV454543">
    <property type="protein sequence ID" value="ODV66013.1"/>
    <property type="molecule type" value="Genomic_DNA"/>
</dbReference>
<dbReference type="SMART" id="SM00490">
    <property type="entry name" value="HELICc"/>
    <property type="match status" value="1"/>
</dbReference>
<evidence type="ECO:0000313" key="16">
    <source>
        <dbReference type="EMBL" id="ODV66013.1"/>
    </source>
</evidence>
<keyword evidence="7" id="KW-0507">mRNA processing</keyword>
<evidence type="ECO:0000259" key="14">
    <source>
        <dbReference type="PROSITE" id="PS51194"/>
    </source>
</evidence>
<dbReference type="InterPro" id="IPR001650">
    <property type="entry name" value="Helicase_C-like"/>
</dbReference>
<evidence type="ECO:0000256" key="10">
    <source>
        <dbReference type="ARBA" id="ARBA00047984"/>
    </source>
</evidence>
<dbReference type="EC" id="3.6.4.13" evidence="2"/>
<dbReference type="Gene3D" id="3.40.50.300">
    <property type="entry name" value="P-loop containing nucleotide triphosphate hydrolases"/>
    <property type="match status" value="2"/>
</dbReference>
<feature type="compositionally biased region" description="Low complexity" evidence="12">
    <location>
        <begin position="1"/>
        <end position="15"/>
    </location>
</feature>
<dbReference type="SMART" id="SM00487">
    <property type="entry name" value="DEXDc"/>
    <property type="match status" value="1"/>
</dbReference>
<keyword evidence="8" id="KW-0539">Nucleus</keyword>
<feature type="compositionally biased region" description="Basic and acidic residues" evidence="12">
    <location>
        <begin position="16"/>
        <end position="29"/>
    </location>
</feature>
<proteinExistence type="inferred from homology"/>
<keyword evidence="5" id="KW-0347">Helicase</keyword>
<dbReference type="InterPro" id="IPR011545">
    <property type="entry name" value="DEAD/DEAH_box_helicase_dom"/>
</dbReference>
<feature type="domain" description="DEAD-box RNA helicase Q" evidence="15">
    <location>
        <begin position="282"/>
        <end position="311"/>
    </location>
</feature>
<dbReference type="CDD" id="cd17953">
    <property type="entry name" value="DEADc_DDX46"/>
    <property type="match status" value="1"/>
</dbReference>
<dbReference type="STRING" id="984485.A0A1E4RFJ3"/>
<feature type="domain" description="Helicase ATP-binding" evidence="13">
    <location>
        <begin position="314"/>
        <end position="492"/>
    </location>
</feature>
<evidence type="ECO:0000256" key="4">
    <source>
        <dbReference type="ARBA" id="ARBA00022801"/>
    </source>
</evidence>
<name>A0A1E4RFJ3_9ASCO</name>
<feature type="region of interest" description="Disordered" evidence="12">
    <location>
        <begin position="186"/>
        <end position="211"/>
    </location>
</feature>
<dbReference type="GeneID" id="30993458"/>
<organism evidence="16 17">
    <name type="scientific">Hyphopichia burtonii NRRL Y-1933</name>
    <dbReference type="NCBI Taxonomy" id="984485"/>
    <lineage>
        <taxon>Eukaryota</taxon>
        <taxon>Fungi</taxon>
        <taxon>Dikarya</taxon>
        <taxon>Ascomycota</taxon>
        <taxon>Saccharomycotina</taxon>
        <taxon>Pichiomycetes</taxon>
        <taxon>Debaryomycetaceae</taxon>
        <taxon>Hyphopichia</taxon>
    </lineage>
</organism>
<feature type="region of interest" description="Disordered" evidence="12">
    <location>
        <begin position="1"/>
        <end position="172"/>
    </location>
</feature>
<dbReference type="GO" id="GO:0005524">
    <property type="term" value="F:ATP binding"/>
    <property type="evidence" value="ECO:0007669"/>
    <property type="project" value="UniProtKB-KW"/>
</dbReference>
<evidence type="ECO:0000256" key="8">
    <source>
        <dbReference type="ARBA" id="ARBA00023242"/>
    </source>
</evidence>
<dbReference type="PANTHER" id="PTHR47958">
    <property type="entry name" value="ATP-DEPENDENT RNA HELICASE DBP3"/>
    <property type="match status" value="1"/>
</dbReference>
<dbReference type="Pfam" id="PF00271">
    <property type="entry name" value="Helicase_C"/>
    <property type="match status" value="1"/>
</dbReference>
<keyword evidence="17" id="KW-1185">Reference proteome</keyword>
<dbReference type="GO" id="GO:0003676">
    <property type="term" value="F:nucleic acid binding"/>
    <property type="evidence" value="ECO:0007669"/>
    <property type="project" value="InterPro"/>
</dbReference>
<dbReference type="Pfam" id="PF00270">
    <property type="entry name" value="DEAD"/>
    <property type="match status" value="1"/>
</dbReference>
<dbReference type="OrthoDB" id="196131at2759"/>
<dbReference type="SUPFAM" id="SSF52540">
    <property type="entry name" value="P-loop containing nucleoside triphosphate hydrolases"/>
    <property type="match status" value="2"/>
</dbReference>
<dbReference type="PROSITE" id="PS51195">
    <property type="entry name" value="Q_MOTIF"/>
    <property type="match status" value="1"/>
</dbReference>
<comment type="catalytic activity">
    <reaction evidence="10">
        <text>ATP + H2O = ADP + phosphate + H(+)</text>
        <dbReference type="Rhea" id="RHEA:13065"/>
        <dbReference type="ChEBI" id="CHEBI:15377"/>
        <dbReference type="ChEBI" id="CHEBI:15378"/>
        <dbReference type="ChEBI" id="CHEBI:30616"/>
        <dbReference type="ChEBI" id="CHEBI:43474"/>
        <dbReference type="ChEBI" id="CHEBI:456216"/>
        <dbReference type="EC" id="3.6.4.13"/>
    </reaction>
</comment>
<keyword evidence="7" id="KW-0508">mRNA splicing</keyword>
<dbReference type="InterPro" id="IPR014001">
    <property type="entry name" value="Helicase_ATP-bd"/>
</dbReference>
<evidence type="ECO:0000256" key="5">
    <source>
        <dbReference type="ARBA" id="ARBA00022806"/>
    </source>
</evidence>
<protein>
    <recommendedName>
        <fullName evidence="2">RNA helicase</fullName>
        <ecNumber evidence="2">3.6.4.13</ecNumber>
    </recommendedName>
</protein>
<evidence type="ECO:0000256" key="9">
    <source>
        <dbReference type="ARBA" id="ARBA00038511"/>
    </source>
</evidence>
<evidence type="ECO:0000256" key="2">
    <source>
        <dbReference type="ARBA" id="ARBA00012552"/>
    </source>
</evidence>
<evidence type="ECO:0000259" key="15">
    <source>
        <dbReference type="PROSITE" id="PS51195"/>
    </source>
</evidence>
<evidence type="ECO:0000256" key="1">
    <source>
        <dbReference type="ARBA" id="ARBA00004123"/>
    </source>
</evidence>
<reference evidence="17" key="1">
    <citation type="submission" date="2016-05" db="EMBL/GenBank/DDBJ databases">
        <title>Comparative genomics of biotechnologically important yeasts.</title>
        <authorList>
            <consortium name="DOE Joint Genome Institute"/>
            <person name="Riley R."/>
            <person name="Haridas S."/>
            <person name="Wolfe K.H."/>
            <person name="Lopes M.R."/>
            <person name="Hittinger C.T."/>
            <person name="Goker M."/>
            <person name="Salamov A."/>
            <person name="Wisecaver J."/>
            <person name="Long T.M."/>
            <person name="Aerts A.L."/>
            <person name="Barry K."/>
            <person name="Choi C."/>
            <person name="Clum A."/>
            <person name="Coughlan A.Y."/>
            <person name="Deshpande S."/>
            <person name="Douglass A.P."/>
            <person name="Hanson S.J."/>
            <person name="Klenk H.-P."/>
            <person name="Labutti K."/>
            <person name="Lapidus A."/>
            <person name="Lindquist E."/>
            <person name="Lipzen A."/>
            <person name="Meier-Kolthoff J.P."/>
            <person name="Ohm R.A."/>
            <person name="Otillar R.P."/>
            <person name="Pangilinan J."/>
            <person name="Peng Y."/>
            <person name="Rokas A."/>
            <person name="Rosa C.A."/>
            <person name="Scheuner C."/>
            <person name="Sibirny A.A."/>
            <person name="Slot J.C."/>
            <person name="Stielow J.B."/>
            <person name="Sun H."/>
            <person name="Kurtzman C.P."/>
            <person name="Blackwell M."/>
            <person name="Grigoriev I.V."/>
            <person name="Jeffries T.W."/>
        </authorList>
    </citation>
    <scope>NUCLEOTIDE SEQUENCE [LARGE SCALE GENOMIC DNA]</scope>
    <source>
        <strain evidence="17">NRRL Y-1933</strain>
    </source>
</reference>
<dbReference type="CDD" id="cd18787">
    <property type="entry name" value="SF2_C_DEAD"/>
    <property type="match status" value="1"/>
</dbReference>
<keyword evidence="3" id="KW-0547">Nucleotide-binding</keyword>
<accession>A0A1E4RFJ3</accession>
<feature type="compositionally biased region" description="Acidic residues" evidence="12">
    <location>
        <begin position="195"/>
        <end position="209"/>
    </location>
</feature>
<evidence type="ECO:0000256" key="11">
    <source>
        <dbReference type="PROSITE-ProRule" id="PRU00552"/>
    </source>
</evidence>
<dbReference type="InterPro" id="IPR027417">
    <property type="entry name" value="P-loop_NTPase"/>
</dbReference>
<evidence type="ECO:0000256" key="12">
    <source>
        <dbReference type="SAM" id="MobiDB-lite"/>
    </source>
</evidence>
<dbReference type="GO" id="GO:0003724">
    <property type="term" value="F:RNA helicase activity"/>
    <property type="evidence" value="ECO:0007669"/>
    <property type="project" value="UniProtKB-EC"/>
</dbReference>
<dbReference type="PROSITE" id="PS00039">
    <property type="entry name" value="DEAD_ATP_HELICASE"/>
    <property type="match status" value="1"/>
</dbReference>
<feature type="compositionally biased region" description="Basic and acidic residues" evidence="12">
    <location>
        <begin position="80"/>
        <end position="95"/>
    </location>
</feature>